<dbReference type="eggNOG" id="ENOG502Z8R1">
    <property type="taxonomic scope" value="Bacteria"/>
</dbReference>
<feature type="transmembrane region" description="Helical" evidence="1">
    <location>
        <begin position="41"/>
        <end position="61"/>
    </location>
</feature>
<evidence type="ECO:0000313" key="3">
    <source>
        <dbReference type="EMBL" id="ABE49259.1"/>
    </source>
</evidence>
<keyword evidence="1" id="KW-0812">Transmembrane</keyword>
<sequence length="275" mass="30822">MRYACVACIFFTLDENTMKETPSSLPWLNLPNLPMSIKVLFIGYLLVIGVGLCMAGLQIMLTHGMADGKLGLSKDDIVYSYYGDRSGSKLESKLNGSMKPHAPPEVRLDIIKWVRNGAPEDQWENHFKGVFAKHCVMCHSVIPGIPDYTTYEGVKQVSAVNEGATIQSLTRVSHIHLFGICFIFFLMAFIFSFAVNVPRILKILAIAFPFAFLILDVLSWWLTKLNPGFAWLTIIGGIGYSIASTFMWVTSMYQMLILSRNGKTYGNAWEADLRN</sequence>
<keyword evidence="1" id="KW-1133">Transmembrane helix</keyword>
<proteinExistence type="predicted"/>
<keyword evidence="4" id="KW-1185">Reference proteome</keyword>
<accession>Q1H2M8</accession>
<organism evidence="3 4">
    <name type="scientific">Methylobacillus flagellatus (strain ATCC 51484 / DSM 6875 / VKM B-1610 / KT)</name>
    <dbReference type="NCBI Taxonomy" id="265072"/>
    <lineage>
        <taxon>Bacteria</taxon>
        <taxon>Pseudomonadati</taxon>
        <taxon>Pseudomonadota</taxon>
        <taxon>Betaproteobacteria</taxon>
        <taxon>Nitrosomonadales</taxon>
        <taxon>Methylophilaceae</taxon>
        <taxon>Methylobacillus</taxon>
    </lineage>
</organism>
<evidence type="ECO:0008006" key="5">
    <source>
        <dbReference type="Google" id="ProtNLM"/>
    </source>
</evidence>
<dbReference type="EMBL" id="CP000284">
    <property type="protein sequence ID" value="ABE49115.1"/>
    <property type="molecule type" value="Genomic_DNA"/>
</dbReference>
<dbReference type="AlphaFoldDB" id="Q1H2M8"/>
<evidence type="ECO:0000256" key="1">
    <source>
        <dbReference type="SAM" id="Phobius"/>
    </source>
</evidence>
<gene>
    <name evidence="2" type="ordered locus">Mfla_0847</name>
    <name evidence="3" type="ordered locus">Mfla_0991</name>
</gene>
<protein>
    <recommendedName>
        <fullName evidence="5">Elongation factor-1 alpha</fullName>
    </recommendedName>
</protein>
<dbReference type="EMBL" id="CP000284">
    <property type="protein sequence ID" value="ABE49259.1"/>
    <property type="molecule type" value="Genomic_DNA"/>
</dbReference>
<name>Q1H2M8_METFK</name>
<feature type="transmembrane region" description="Helical" evidence="1">
    <location>
        <begin position="229"/>
        <end position="249"/>
    </location>
</feature>
<dbReference type="STRING" id="265072.Mfla_0847"/>
<evidence type="ECO:0000313" key="4">
    <source>
        <dbReference type="Proteomes" id="UP000002440"/>
    </source>
</evidence>
<reference evidence="3 4" key="1">
    <citation type="submission" date="2006-03" db="EMBL/GenBank/DDBJ databases">
        <title>Complete sequence of Methylobacillus flagellatus KT.</title>
        <authorList>
            <consortium name="US DOE Joint Genome Institute"/>
            <person name="Copeland A."/>
            <person name="Lucas S."/>
            <person name="Lapidus A."/>
            <person name="Barry K."/>
            <person name="Detter J.C."/>
            <person name="Glavina del Rio T."/>
            <person name="Hammon N."/>
            <person name="Israni S."/>
            <person name="Dalin E."/>
            <person name="Tice H."/>
            <person name="Pitluck S."/>
            <person name="Brettin T."/>
            <person name="Bruce D."/>
            <person name="Han C."/>
            <person name="Tapia R."/>
            <person name="Saunders E."/>
            <person name="Gilna P."/>
            <person name="Schmutz J."/>
            <person name="Larimer F."/>
            <person name="Land M."/>
            <person name="Kyrpides N."/>
            <person name="Anderson I."/>
            <person name="Richardson P."/>
        </authorList>
    </citation>
    <scope>NUCLEOTIDE SEQUENCE [LARGE SCALE GENOMIC DNA]</scope>
    <source>
        <strain evidence="3">KT</strain>
        <strain evidence="4">KT / ATCC 51484 / DSM 6875</strain>
    </source>
</reference>
<evidence type="ECO:0000313" key="2">
    <source>
        <dbReference type="EMBL" id="ABE49115.1"/>
    </source>
</evidence>
<dbReference type="KEGG" id="mfa:Mfla_0991"/>
<feature type="transmembrane region" description="Helical" evidence="1">
    <location>
        <begin position="175"/>
        <end position="194"/>
    </location>
</feature>
<dbReference type="HOGENOM" id="CLU_076573_0_0_4"/>
<dbReference type="KEGG" id="mfa:Mfla_0847"/>
<feature type="transmembrane region" description="Helical" evidence="1">
    <location>
        <begin position="200"/>
        <end position="222"/>
    </location>
</feature>
<dbReference type="Proteomes" id="UP000002440">
    <property type="component" value="Chromosome"/>
</dbReference>
<keyword evidence="1" id="KW-0472">Membrane</keyword>